<dbReference type="GeneID" id="24439890"/>
<evidence type="ECO:0000313" key="2">
    <source>
        <dbReference type="Proteomes" id="UP000009168"/>
    </source>
</evidence>
<dbReference type="InParanoid" id="W7XGY0"/>
<dbReference type="EMBL" id="GG662641">
    <property type="protein sequence ID" value="EWS73536.1"/>
    <property type="molecule type" value="Genomic_DNA"/>
</dbReference>
<protein>
    <submittedName>
        <fullName evidence="1">Uncharacterized protein</fullName>
    </submittedName>
</protein>
<organism evidence="1 2">
    <name type="scientific">Tetrahymena thermophila (strain SB210)</name>
    <dbReference type="NCBI Taxonomy" id="312017"/>
    <lineage>
        <taxon>Eukaryota</taxon>
        <taxon>Sar</taxon>
        <taxon>Alveolata</taxon>
        <taxon>Ciliophora</taxon>
        <taxon>Intramacronucleata</taxon>
        <taxon>Oligohymenophorea</taxon>
        <taxon>Hymenostomatida</taxon>
        <taxon>Tetrahymenina</taxon>
        <taxon>Tetrahymenidae</taxon>
        <taxon>Tetrahymena</taxon>
    </lineage>
</organism>
<dbReference type="AlphaFoldDB" id="W7XGY0"/>
<sequence>MRDSNIFQLKTHQKYQLLLGDQIINQFFRRNSHNHVQPGEKLLLKFNEQIKIFEAVSNLNFTYSPSDQEVQIAQNISKRISARIKHYGGNFQTRQKQQIIVDRKNE</sequence>
<dbReference type="RefSeq" id="XP_012653926.1">
    <property type="nucleotide sequence ID" value="XM_012798472.1"/>
</dbReference>
<keyword evidence="2" id="KW-1185">Reference proteome</keyword>
<reference evidence="2" key="1">
    <citation type="journal article" date="2006" name="PLoS Biol.">
        <title>Macronuclear genome sequence of the ciliate Tetrahymena thermophila, a model eukaryote.</title>
        <authorList>
            <person name="Eisen J.A."/>
            <person name="Coyne R.S."/>
            <person name="Wu M."/>
            <person name="Wu D."/>
            <person name="Thiagarajan M."/>
            <person name="Wortman J.R."/>
            <person name="Badger J.H."/>
            <person name="Ren Q."/>
            <person name="Amedeo P."/>
            <person name="Jones K.M."/>
            <person name="Tallon L.J."/>
            <person name="Delcher A.L."/>
            <person name="Salzberg S.L."/>
            <person name="Silva J.C."/>
            <person name="Haas B.J."/>
            <person name="Majoros W.H."/>
            <person name="Farzad M."/>
            <person name="Carlton J.M."/>
            <person name="Smith R.K. Jr."/>
            <person name="Garg J."/>
            <person name="Pearlman R.E."/>
            <person name="Karrer K.M."/>
            <person name="Sun L."/>
            <person name="Manning G."/>
            <person name="Elde N.C."/>
            <person name="Turkewitz A.P."/>
            <person name="Asai D.J."/>
            <person name="Wilkes D.E."/>
            <person name="Wang Y."/>
            <person name="Cai H."/>
            <person name="Collins K."/>
            <person name="Stewart B.A."/>
            <person name="Lee S.R."/>
            <person name="Wilamowska K."/>
            <person name="Weinberg Z."/>
            <person name="Ruzzo W.L."/>
            <person name="Wloga D."/>
            <person name="Gaertig J."/>
            <person name="Frankel J."/>
            <person name="Tsao C.-C."/>
            <person name="Gorovsky M.A."/>
            <person name="Keeling P.J."/>
            <person name="Waller R.F."/>
            <person name="Patron N.J."/>
            <person name="Cherry J.M."/>
            <person name="Stover N.A."/>
            <person name="Krieger C.J."/>
            <person name="del Toro C."/>
            <person name="Ryder H.F."/>
            <person name="Williamson S.C."/>
            <person name="Barbeau R.A."/>
            <person name="Hamilton E.P."/>
            <person name="Orias E."/>
        </authorList>
    </citation>
    <scope>NUCLEOTIDE SEQUENCE [LARGE SCALE GENOMIC DNA]</scope>
    <source>
        <strain evidence="2">SB210</strain>
    </source>
</reference>
<gene>
    <name evidence="1" type="ORF">TTHERM_000627259</name>
</gene>
<accession>W7XGY0</accession>
<name>W7XGY0_TETTS</name>
<proteinExistence type="predicted"/>
<dbReference type="Proteomes" id="UP000009168">
    <property type="component" value="Unassembled WGS sequence"/>
</dbReference>
<dbReference type="KEGG" id="tet:TTHERM_000627259"/>
<evidence type="ECO:0000313" key="1">
    <source>
        <dbReference type="EMBL" id="EWS73536.1"/>
    </source>
</evidence>